<evidence type="ECO:0000313" key="3">
    <source>
        <dbReference type="Proteomes" id="UP000242381"/>
    </source>
</evidence>
<name>A0A1X0S9Y9_RHIZD</name>
<dbReference type="AlphaFoldDB" id="A0A1X0S9Y9"/>
<gene>
    <name evidence="2" type="ORF">BCV71DRAFT_232528</name>
</gene>
<sequence>MYNRLSNSALSLLLLVLDHIYSQKKLLCAAQRASITCEVEMKAIKVELGTMLEMRSTRVIGTKVERGTIYLPLTHSFTGISSTLTLMVMAMTLIEDSSYQTVAIHHAPASQTKKQTINRKHSLAQAEIVDECRVSSLSKRISVHFGIYP</sequence>
<dbReference type="Proteomes" id="UP000242381">
    <property type="component" value="Unassembled WGS sequence"/>
</dbReference>
<feature type="chain" id="PRO_5010878092" description="Secreted protein" evidence="1">
    <location>
        <begin position="23"/>
        <end position="149"/>
    </location>
</feature>
<accession>A0A1X0S9Y9</accession>
<evidence type="ECO:0008006" key="4">
    <source>
        <dbReference type="Google" id="ProtNLM"/>
    </source>
</evidence>
<protein>
    <recommendedName>
        <fullName evidence="4">Secreted protein</fullName>
    </recommendedName>
</protein>
<organism evidence="2 3">
    <name type="scientific">Rhizopus microsporus</name>
    <dbReference type="NCBI Taxonomy" id="58291"/>
    <lineage>
        <taxon>Eukaryota</taxon>
        <taxon>Fungi</taxon>
        <taxon>Fungi incertae sedis</taxon>
        <taxon>Mucoromycota</taxon>
        <taxon>Mucoromycotina</taxon>
        <taxon>Mucoromycetes</taxon>
        <taxon>Mucorales</taxon>
        <taxon>Mucorineae</taxon>
        <taxon>Rhizopodaceae</taxon>
        <taxon>Rhizopus</taxon>
    </lineage>
</organism>
<dbReference type="EMBL" id="KV921283">
    <property type="protein sequence ID" value="ORE21113.1"/>
    <property type="molecule type" value="Genomic_DNA"/>
</dbReference>
<feature type="signal peptide" evidence="1">
    <location>
        <begin position="1"/>
        <end position="22"/>
    </location>
</feature>
<proteinExistence type="predicted"/>
<evidence type="ECO:0000256" key="1">
    <source>
        <dbReference type="SAM" id="SignalP"/>
    </source>
</evidence>
<evidence type="ECO:0000313" key="2">
    <source>
        <dbReference type="EMBL" id="ORE21113.1"/>
    </source>
</evidence>
<keyword evidence="1" id="KW-0732">Signal</keyword>
<reference evidence="2 3" key="1">
    <citation type="journal article" date="2016" name="Proc. Natl. Acad. Sci. U.S.A.">
        <title>Lipid metabolic changes in an early divergent fungus govern the establishment of a mutualistic symbiosis with endobacteria.</title>
        <authorList>
            <person name="Lastovetsky O.A."/>
            <person name="Gaspar M.L."/>
            <person name="Mondo S.J."/>
            <person name="LaButti K.M."/>
            <person name="Sandor L."/>
            <person name="Grigoriev I.V."/>
            <person name="Henry S.A."/>
            <person name="Pawlowska T.E."/>
        </authorList>
    </citation>
    <scope>NUCLEOTIDE SEQUENCE [LARGE SCALE GENOMIC DNA]</scope>
    <source>
        <strain evidence="2 3">ATCC 11559</strain>
    </source>
</reference>